<dbReference type="SUPFAM" id="SSF103473">
    <property type="entry name" value="MFS general substrate transporter"/>
    <property type="match status" value="1"/>
</dbReference>
<keyword evidence="3" id="KW-0472">Membrane</keyword>
<reference evidence="4" key="2">
    <citation type="submission" date="2025-08" db="UniProtKB">
        <authorList>
            <consortium name="Ensembl"/>
        </authorList>
    </citation>
    <scope>IDENTIFICATION</scope>
</reference>
<protein>
    <submittedName>
        <fullName evidence="4">Uncharacterized protein</fullName>
    </submittedName>
</protein>
<dbReference type="PANTHER" id="PTHR11388:SF157">
    <property type="entry name" value="SOLUTE CARRIER ORGANIC ANION TRANSPORTER FAMILY MEMBER 2A1-LIKE"/>
    <property type="match status" value="1"/>
</dbReference>
<dbReference type="GO" id="GO:0015347">
    <property type="term" value="F:sodium-independent organic anion transmembrane transporter activity"/>
    <property type="evidence" value="ECO:0007669"/>
    <property type="project" value="TreeGrafter"/>
</dbReference>
<dbReference type="PANTHER" id="PTHR11388">
    <property type="entry name" value="ORGANIC ANION TRANSPORTER"/>
    <property type="match status" value="1"/>
</dbReference>
<dbReference type="eggNOG" id="KOG3626">
    <property type="taxonomic scope" value="Eukaryota"/>
</dbReference>
<dbReference type="InterPro" id="IPR036259">
    <property type="entry name" value="MFS_trans_sf"/>
</dbReference>
<feature type="transmembrane region" description="Helical" evidence="3">
    <location>
        <begin position="34"/>
        <end position="55"/>
    </location>
</feature>
<reference evidence="5" key="1">
    <citation type="submission" date="2003-08" db="EMBL/GenBank/DDBJ databases">
        <authorList>
            <person name="Birren B."/>
            <person name="Nusbaum C."/>
            <person name="Abebe A."/>
            <person name="Abouelleil A."/>
            <person name="Adekoya E."/>
            <person name="Ait-zahra M."/>
            <person name="Allen N."/>
            <person name="Allen T."/>
            <person name="An P."/>
            <person name="Anderson M."/>
            <person name="Anderson S."/>
            <person name="Arachchi H."/>
            <person name="Armbruster J."/>
            <person name="Bachantsang P."/>
            <person name="Baldwin J."/>
            <person name="Barry A."/>
            <person name="Bayul T."/>
            <person name="Blitshsteyn B."/>
            <person name="Bloom T."/>
            <person name="Blye J."/>
            <person name="Boguslavskiy L."/>
            <person name="Borowsky M."/>
            <person name="Boukhgalter B."/>
            <person name="Brunache A."/>
            <person name="Butler J."/>
            <person name="Calixte N."/>
            <person name="Calvo S."/>
            <person name="Camarata J."/>
            <person name="Campo K."/>
            <person name="Chang J."/>
            <person name="Cheshatsang Y."/>
            <person name="Citroen M."/>
            <person name="Collymore A."/>
            <person name="Considine T."/>
            <person name="Cook A."/>
            <person name="Cooke P."/>
            <person name="Corum B."/>
            <person name="Cuomo C."/>
            <person name="David R."/>
            <person name="Dawoe T."/>
            <person name="Degray S."/>
            <person name="Dodge S."/>
            <person name="Dooley K."/>
            <person name="Dorje P."/>
            <person name="Dorjee K."/>
            <person name="Dorris L."/>
            <person name="Duffey N."/>
            <person name="Dupes A."/>
            <person name="Elkins T."/>
            <person name="Engels R."/>
            <person name="Erickson J."/>
            <person name="Farina A."/>
            <person name="Faro S."/>
            <person name="Ferreira P."/>
            <person name="Fischer H."/>
            <person name="Fitzgerald M."/>
            <person name="Foley K."/>
            <person name="Gage D."/>
            <person name="Galagan J."/>
            <person name="Gearin G."/>
            <person name="Gnerre S."/>
            <person name="Gnirke A."/>
            <person name="Goyette A."/>
            <person name="Graham J."/>
            <person name="Grandbois E."/>
            <person name="Gyaltsen K."/>
            <person name="Hafez N."/>
            <person name="Hagopian D."/>
            <person name="Hagos B."/>
            <person name="Hall J."/>
            <person name="Hatcher B."/>
            <person name="Heller A."/>
            <person name="Higgins H."/>
            <person name="Honan T."/>
            <person name="Horn A."/>
            <person name="Houde N."/>
            <person name="Hughes L."/>
            <person name="Hulme W."/>
            <person name="Husby E."/>
            <person name="Iliev I."/>
            <person name="Jaffe D."/>
            <person name="Jones C."/>
            <person name="Kamal M."/>
            <person name="Kamat A."/>
            <person name="Kamvysselis M."/>
            <person name="Karlsson E."/>
            <person name="Kells C."/>
            <person name="Kieu A."/>
            <person name="Kisner P."/>
            <person name="Kodira C."/>
            <person name="Kulbokas E."/>
            <person name="Labutti K."/>
            <person name="Lama D."/>
            <person name="Landers T."/>
            <person name="Leger J."/>
            <person name="Levine S."/>
            <person name="Lewis D."/>
            <person name="Lewis T."/>
            <person name="Lindblad-toh K."/>
            <person name="Liu X."/>
            <person name="Lokyitsang T."/>
            <person name="Lokyitsang Y."/>
            <person name="Lucien O."/>
            <person name="Lui A."/>
            <person name="Ma L.J."/>
            <person name="Mabbitt R."/>
            <person name="Macdonald J."/>
            <person name="Maclean C."/>
            <person name="Major J."/>
            <person name="Manning J."/>
            <person name="Marabella R."/>
            <person name="Maru K."/>
            <person name="Matthews C."/>
            <person name="Mauceli E."/>
            <person name="Mccarthy M."/>
            <person name="Mcdonough S."/>
            <person name="Mcghee T."/>
            <person name="Meldrim J."/>
            <person name="Meneus L."/>
            <person name="Mesirov J."/>
            <person name="Mihalev A."/>
            <person name="Mihova T."/>
            <person name="Mikkelsen T."/>
            <person name="Mlenga V."/>
            <person name="Moru K."/>
            <person name="Mozes J."/>
            <person name="Mulrain L."/>
            <person name="Munson G."/>
            <person name="Naylor J."/>
            <person name="Newes C."/>
            <person name="Nguyen C."/>
            <person name="Nguyen N."/>
            <person name="Nguyen T."/>
            <person name="Nicol R."/>
            <person name="Nielsen C."/>
            <person name="Nizzari M."/>
            <person name="Norbu C."/>
            <person name="Norbu N."/>
            <person name="O'donnell P."/>
            <person name="Okoawo O."/>
            <person name="O'leary S."/>
            <person name="Omotosho B."/>
            <person name="O'neill K."/>
            <person name="Osman S."/>
            <person name="Parker S."/>
            <person name="Perrin D."/>
            <person name="Phunkhang P."/>
            <person name="Piqani B."/>
            <person name="Purcell S."/>
            <person name="Rachupka T."/>
            <person name="Ramasamy U."/>
            <person name="Rameau R."/>
            <person name="Ray V."/>
            <person name="Raymond C."/>
            <person name="Retta R."/>
            <person name="Richardson S."/>
            <person name="Rise C."/>
            <person name="Rodriguez J."/>
            <person name="Rogers J."/>
            <person name="Rogov P."/>
            <person name="Rutman M."/>
            <person name="Schupbach R."/>
            <person name="Seaman C."/>
            <person name="Settipalli S."/>
            <person name="Sharpe T."/>
            <person name="Sheridan J."/>
            <person name="Sherpa N."/>
            <person name="Shi J."/>
            <person name="Smirnov S."/>
            <person name="Smith C."/>
            <person name="Sougnez C."/>
            <person name="Spencer B."/>
            <person name="Stalker J."/>
            <person name="Stange-thomann N."/>
            <person name="Stavropoulos S."/>
            <person name="Stetson K."/>
            <person name="Stone C."/>
            <person name="Stone S."/>
            <person name="Stubbs M."/>
            <person name="Talamas J."/>
            <person name="Tchuinga P."/>
            <person name="Tenzing P."/>
            <person name="Tesfaye S."/>
            <person name="Theodore J."/>
            <person name="Thoulutsang Y."/>
            <person name="Topham K."/>
            <person name="Towey S."/>
            <person name="Tsamla T."/>
            <person name="Tsomo N."/>
            <person name="Vallee D."/>
            <person name="Vassiliev H."/>
            <person name="Venkataraman V."/>
            <person name="Vinson J."/>
            <person name="Vo A."/>
            <person name="Wade C."/>
            <person name="Wang S."/>
            <person name="Wangchuk T."/>
            <person name="Wangdi T."/>
            <person name="Whittaker C."/>
            <person name="Wilkinson J."/>
            <person name="Wu Y."/>
            <person name="Wyman D."/>
            <person name="Yadav S."/>
            <person name="Yang S."/>
            <person name="Yang X."/>
            <person name="Yeager S."/>
            <person name="Yee E."/>
            <person name="Young G."/>
            <person name="Zainoun J."/>
            <person name="Zembeck L."/>
            <person name="Zimmer A."/>
            <person name="Zody M."/>
            <person name="Lander E."/>
        </authorList>
    </citation>
    <scope>NUCLEOTIDE SEQUENCE [LARGE SCALE GENOMIC DNA]</scope>
</reference>
<keyword evidence="5" id="KW-1185">Reference proteome</keyword>
<sequence length="183" mass="19714">MCIGLLEPGDLGATTNSTGAKNGFCSNTCGRYQLLIFVINFVLRVLVLCMTYVPYGVFLMRSVRPTDKAVAIALKEIVGKLFGEIPGSILTGKLFDSCCQFWSKAESGGCQFYDLEVLRVRYFLVNIIPSAVAALSFVLSITFLKNKTRKPELPDIVISPASPATGGSIPTSGPSNFCDSNLP</sequence>
<organism evidence="4 5">
    <name type="scientific">Ciona savignyi</name>
    <name type="common">Pacific transparent sea squirt</name>
    <dbReference type="NCBI Taxonomy" id="51511"/>
    <lineage>
        <taxon>Eukaryota</taxon>
        <taxon>Metazoa</taxon>
        <taxon>Chordata</taxon>
        <taxon>Tunicata</taxon>
        <taxon>Ascidiacea</taxon>
        <taxon>Phlebobranchia</taxon>
        <taxon>Cionidae</taxon>
        <taxon>Ciona</taxon>
    </lineage>
</organism>
<evidence type="ECO:0000256" key="2">
    <source>
        <dbReference type="SAM" id="MobiDB-lite"/>
    </source>
</evidence>
<accession>H2ZN69</accession>
<evidence type="ECO:0000256" key="3">
    <source>
        <dbReference type="SAM" id="Phobius"/>
    </source>
</evidence>
<dbReference type="Pfam" id="PF03137">
    <property type="entry name" value="OATP"/>
    <property type="match status" value="1"/>
</dbReference>
<feature type="region of interest" description="Disordered" evidence="2">
    <location>
        <begin position="164"/>
        <end position="183"/>
    </location>
</feature>
<feature type="compositionally biased region" description="Polar residues" evidence="2">
    <location>
        <begin position="168"/>
        <end position="183"/>
    </location>
</feature>
<keyword evidence="1" id="KW-1015">Disulfide bond</keyword>
<dbReference type="AlphaFoldDB" id="H2ZN69"/>
<dbReference type="Proteomes" id="UP000007875">
    <property type="component" value="Unassembled WGS sequence"/>
</dbReference>
<proteinExistence type="predicted"/>
<keyword evidence="3" id="KW-1133">Transmembrane helix</keyword>
<evidence type="ECO:0000313" key="5">
    <source>
        <dbReference type="Proteomes" id="UP000007875"/>
    </source>
</evidence>
<dbReference type="InParanoid" id="H2ZN69"/>
<keyword evidence="3" id="KW-0812">Transmembrane</keyword>
<reference evidence="4" key="3">
    <citation type="submission" date="2025-09" db="UniProtKB">
        <authorList>
            <consortium name="Ensembl"/>
        </authorList>
    </citation>
    <scope>IDENTIFICATION</scope>
</reference>
<dbReference type="GO" id="GO:0043252">
    <property type="term" value="P:sodium-independent organic anion transport"/>
    <property type="evidence" value="ECO:0007669"/>
    <property type="project" value="TreeGrafter"/>
</dbReference>
<name>H2ZN69_CIOSA</name>
<dbReference type="Ensembl" id="ENSCSAVT00000019242.1">
    <property type="protein sequence ID" value="ENSCSAVP00000019035.1"/>
    <property type="gene ID" value="ENSCSAVG00000011173.1"/>
</dbReference>
<evidence type="ECO:0000313" key="4">
    <source>
        <dbReference type="Ensembl" id="ENSCSAVP00000019035.1"/>
    </source>
</evidence>
<dbReference type="GO" id="GO:0016323">
    <property type="term" value="C:basolateral plasma membrane"/>
    <property type="evidence" value="ECO:0007669"/>
    <property type="project" value="TreeGrafter"/>
</dbReference>
<evidence type="ECO:0000256" key="1">
    <source>
        <dbReference type="ARBA" id="ARBA00023157"/>
    </source>
</evidence>
<dbReference type="InterPro" id="IPR004156">
    <property type="entry name" value="OATP"/>
</dbReference>
<feature type="transmembrane region" description="Helical" evidence="3">
    <location>
        <begin position="122"/>
        <end position="144"/>
    </location>
</feature>
<dbReference type="HOGENOM" id="CLU_1474679_0_0_1"/>